<evidence type="ECO:0000256" key="4">
    <source>
        <dbReference type="ARBA" id="ARBA00022679"/>
    </source>
</evidence>
<keyword evidence="4 10" id="KW-0808">Transferase</keyword>
<evidence type="ECO:0000256" key="13">
    <source>
        <dbReference type="RuleBase" id="RU003785"/>
    </source>
</evidence>
<evidence type="ECO:0000256" key="2">
    <source>
        <dbReference type="ARBA" id="ARBA00003213"/>
    </source>
</evidence>
<comment type="similarity">
    <text evidence="3 10 13">Belongs to the IPP transferase family.</text>
</comment>
<feature type="region of interest" description="Interaction with substrate tRNA" evidence="10">
    <location>
        <begin position="43"/>
        <end position="46"/>
    </location>
</feature>
<evidence type="ECO:0000256" key="5">
    <source>
        <dbReference type="ARBA" id="ARBA00022694"/>
    </source>
</evidence>
<gene>
    <name evidence="10 14" type="primary">miaA</name>
    <name evidence="14" type="ORF">D4T97_018840</name>
</gene>
<feature type="site" description="Interaction with substrate tRNA" evidence="10">
    <location>
        <position position="109"/>
    </location>
</feature>
<dbReference type="GO" id="GO:0052381">
    <property type="term" value="F:tRNA dimethylallyltransferase activity"/>
    <property type="evidence" value="ECO:0007669"/>
    <property type="project" value="UniProtKB-UniRule"/>
</dbReference>
<dbReference type="OrthoDB" id="9776390at2"/>
<comment type="function">
    <text evidence="2 10 12">Catalyzes the transfer of a dimethylallyl group onto the adenine at position 37 in tRNAs that read codons beginning with uridine, leading to the formation of N6-(dimethylallyl)adenosine (i(6)A).</text>
</comment>
<evidence type="ECO:0000256" key="3">
    <source>
        <dbReference type="ARBA" id="ARBA00005842"/>
    </source>
</evidence>
<dbReference type="EC" id="2.5.1.75" evidence="10"/>
<keyword evidence="5 10" id="KW-0819">tRNA processing</keyword>
<dbReference type="Gene3D" id="1.10.20.140">
    <property type="match status" value="1"/>
</dbReference>
<name>A0A429XTX2_9BACI</name>
<feature type="binding site" evidence="10">
    <location>
        <begin position="18"/>
        <end position="25"/>
    </location>
    <ligand>
        <name>ATP</name>
        <dbReference type="ChEBI" id="CHEBI:30616"/>
    </ligand>
</feature>
<keyword evidence="7 10" id="KW-0067">ATP-binding</keyword>
<evidence type="ECO:0000256" key="6">
    <source>
        <dbReference type="ARBA" id="ARBA00022741"/>
    </source>
</evidence>
<feature type="binding site" evidence="10">
    <location>
        <begin position="20"/>
        <end position="25"/>
    </location>
    <ligand>
        <name>substrate</name>
    </ligand>
</feature>
<sequence length="323" mass="36712">MKAVKQLNSNQKLLVLVGPTAVGKTKVSIEIAKAFNAEIISGDSMQVYTGMDIGTAKIKPKEMEGIPHHLLDIRQPDESFSVAEFQTAVRQKIDEITERGSIPLIVGGTGLYVQSVIYDYRFLEMEGDPAFRSELEKRAVAGESTELYKELQKVDAESAAGIHPNNVKRVIRALEIHHLTGKKMSDKPKAHNNELLYDTALIGLSMDRDKLYKRINKRVDLMVEEGLVEEARHFYEKGIRDVQSVQAIGYKELYEYFSGNLSLDAAVDLLKKNTRRYAKRQFTWFRNKMDVTWFDMTNEGEHLNKIEEIIDFIAGKLQIKANT</sequence>
<dbReference type="PANTHER" id="PTHR11088:SF60">
    <property type="entry name" value="TRNA DIMETHYLALLYLTRANSFERASE"/>
    <property type="match status" value="1"/>
</dbReference>
<dbReference type="Gene3D" id="3.40.50.300">
    <property type="entry name" value="P-loop containing nucleotide triphosphate hydrolases"/>
    <property type="match status" value="1"/>
</dbReference>
<dbReference type="HAMAP" id="MF_00185">
    <property type="entry name" value="IPP_trans"/>
    <property type="match status" value="1"/>
</dbReference>
<keyword evidence="15" id="KW-1185">Reference proteome</keyword>
<dbReference type="InterPro" id="IPR027417">
    <property type="entry name" value="P-loop_NTPase"/>
</dbReference>
<organism evidence="14 15">
    <name type="scientific">Siminovitchia acidinfaciens</name>
    <dbReference type="NCBI Taxonomy" id="2321395"/>
    <lineage>
        <taxon>Bacteria</taxon>
        <taxon>Bacillati</taxon>
        <taxon>Bacillota</taxon>
        <taxon>Bacilli</taxon>
        <taxon>Bacillales</taxon>
        <taxon>Bacillaceae</taxon>
        <taxon>Siminovitchia</taxon>
    </lineage>
</organism>
<keyword evidence="8 10" id="KW-0460">Magnesium</keyword>
<evidence type="ECO:0000313" key="14">
    <source>
        <dbReference type="EMBL" id="RST71293.1"/>
    </source>
</evidence>
<comment type="caution">
    <text evidence="14">The sequence shown here is derived from an EMBL/GenBank/DDBJ whole genome shotgun (WGS) entry which is preliminary data.</text>
</comment>
<evidence type="ECO:0000256" key="7">
    <source>
        <dbReference type="ARBA" id="ARBA00022840"/>
    </source>
</evidence>
<dbReference type="RefSeq" id="WP_126052384.1">
    <property type="nucleotide sequence ID" value="NZ_QYTV02000013.1"/>
</dbReference>
<dbReference type="Proteomes" id="UP000287156">
    <property type="component" value="Unassembled WGS sequence"/>
</dbReference>
<comment type="catalytic activity">
    <reaction evidence="9 10 11">
        <text>adenosine(37) in tRNA + dimethylallyl diphosphate = N(6)-dimethylallyladenosine(37) in tRNA + diphosphate</text>
        <dbReference type="Rhea" id="RHEA:26482"/>
        <dbReference type="Rhea" id="RHEA-COMP:10162"/>
        <dbReference type="Rhea" id="RHEA-COMP:10375"/>
        <dbReference type="ChEBI" id="CHEBI:33019"/>
        <dbReference type="ChEBI" id="CHEBI:57623"/>
        <dbReference type="ChEBI" id="CHEBI:74411"/>
        <dbReference type="ChEBI" id="CHEBI:74415"/>
        <dbReference type="EC" id="2.5.1.75"/>
    </reaction>
</comment>
<evidence type="ECO:0000313" key="15">
    <source>
        <dbReference type="Proteomes" id="UP000287156"/>
    </source>
</evidence>
<dbReference type="EMBL" id="QYTV02000013">
    <property type="protein sequence ID" value="RST71293.1"/>
    <property type="molecule type" value="Genomic_DNA"/>
</dbReference>
<comment type="subunit">
    <text evidence="10">Monomer.</text>
</comment>
<dbReference type="SUPFAM" id="SSF52540">
    <property type="entry name" value="P-loop containing nucleoside triphosphate hydrolases"/>
    <property type="match status" value="2"/>
</dbReference>
<dbReference type="PANTHER" id="PTHR11088">
    <property type="entry name" value="TRNA DIMETHYLALLYLTRANSFERASE"/>
    <property type="match status" value="1"/>
</dbReference>
<evidence type="ECO:0000256" key="10">
    <source>
        <dbReference type="HAMAP-Rule" id="MF_00185"/>
    </source>
</evidence>
<evidence type="ECO:0000256" key="1">
    <source>
        <dbReference type="ARBA" id="ARBA00001946"/>
    </source>
</evidence>
<accession>A0A429XTX2</accession>
<comment type="cofactor">
    <cofactor evidence="1 10">
        <name>Mg(2+)</name>
        <dbReference type="ChEBI" id="CHEBI:18420"/>
    </cofactor>
</comment>
<feature type="site" description="Interaction with substrate tRNA" evidence="10">
    <location>
        <position position="132"/>
    </location>
</feature>
<keyword evidence="6 10" id="KW-0547">Nucleotide-binding</keyword>
<dbReference type="GO" id="GO:0006400">
    <property type="term" value="P:tRNA modification"/>
    <property type="evidence" value="ECO:0007669"/>
    <property type="project" value="TreeGrafter"/>
</dbReference>
<evidence type="ECO:0000256" key="12">
    <source>
        <dbReference type="RuleBase" id="RU003784"/>
    </source>
</evidence>
<evidence type="ECO:0000256" key="11">
    <source>
        <dbReference type="RuleBase" id="RU003783"/>
    </source>
</evidence>
<evidence type="ECO:0000256" key="8">
    <source>
        <dbReference type="ARBA" id="ARBA00022842"/>
    </source>
</evidence>
<dbReference type="GO" id="GO:0005524">
    <property type="term" value="F:ATP binding"/>
    <property type="evidence" value="ECO:0007669"/>
    <property type="project" value="UniProtKB-UniRule"/>
</dbReference>
<proteinExistence type="inferred from homology"/>
<dbReference type="NCBIfam" id="TIGR00174">
    <property type="entry name" value="miaA"/>
    <property type="match status" value="1"/>
</dbReference>
<dbReference type="AlphaFoldDB" id="A0A429XTX2"/>
<evidence type="ECO:0000256" key="9">
    <source>
        <dbReference type="ARBA" id="ARBA00049563"/>
    </source>
</evidence>
<dbReference type="Pfam" id="PF01715">
    <property type="entry name" value="IPPT"/>
    <property type="match status" value="1"/>
</dbReference>
<comment type="caution">
    <text evidence="10">Lacks conserved residue(s) required for the propagation of feature annotation.</text>
</comment>
<dbReference type="InterPro" id="IPR039657">
    <property type="entry name" value="Dimethylallyltransferase"/>
</dbReference>
<protein>
    <recommendedName>
        <fullName evidence="10">tRNA dimethylallyltransferase</fullName>
        <ecNumber evidence="10">2.5.1.75</ecNumber>
    </recommendedName>
    <alternativeName>
        <fullName evidence="10">Dimethylallyl diphosphate:tRNA dimethylallyltransferase</fullName>
        <shortName evidence="10">DMAPP:tRNA dimethylallyltransferase</shortName>
        <shortName evidence="10">DMATase</shortName>
    </alternativeName>
    <alternativeName>
        <fullName evidence="10">Isopentenyl-diphosphate:tRNA isopentenyltransferase</fullName>
        <shortName evidence="10">IPP transferase</shortName>
        <shortName evidence="10">IPPT</shortName>
        <shortName evidence="10">IPTase</shortName>
    </alternativeName>
</protein>
<dbReference type="InterPro" id="IPR018022">
    <property type="entry name" value="IPT"/>
</dbReference>
<reference evidence="14" key="1">
    <citation type="submission" date="2018-12" db="EMBL/GenBank/DDBJ databases">
        <authorList>
            <person name="Sun L."/>
            <person name="Chen Z."/>
        </authorList>
    </citation>
    <scope>NUCLEOTIDE SEQUENCE [LARGE SCALE GENOMIC DNA]</scope>
    <source>
        <strain evidence="14">3-2-2</strain>
    </source>
</reference>